<evidence type="ECO:0000313" key="3">
    <source>
        <dbReference type="Proteomes" id="UP000000662"/>
    </source>
</evidence>
<sequence length="79" mass="8877">MRFERVAEGWAAGIRIRLGTSQTFGGRYRRGINNPAFDPLQRSQRPAPDTRRPVALHGAKNPGFPSGLDMVRHGPYNQF</sequence>
<dbReference type="AlphaFoldDB" id="Q0BF76"/>
<organism evidence="2 3">
    <name type="scientific">Burkholderia ambifaria (strain ATCC BAA-244 / DSM 16087 / CCUG 44356 / LMG 19182 / AMMD)</name>
    <name type="common">Burkholderia cepacia (strain AMMD)</name>
    <dbReference type="NCBI Taxonomy" id="339670"/>
    <lineage>
        <taxon>Bacteria</taxon>
        <taxon>Pseudomonadati</taxon>
        <taxon>Pseudomonadota</taxon>
        <taxon>Betaproteobacteria</taxon>
        <taxon>Burkholderiales</taxon>
        <taxon>Burkholderiaceae</taxon>
        <taxon>Burkholderia</taxon>
        <taxon>Burkholderia cepacia complex</taxon>
    </lineage>
</organism>
<gene>
    <name evidence="2" type="ordered locus">Bamb_1640</name>
</gene>
<evidence type="ECO:0000256" key="1">
    <source>
        <dbReference type="SAM" id="MobiDB-lite"/>
    </source>
</evidence>
<keyword evidence="3" id="KW-1185">Reference proteome</keyword>
<evidence type="ECO:0000313" key="2">
    <source>
        <dbReference type="EMBL" id="ABI87197.1"/>
    </source>
</evidence>
<dbReference type="Proteomes" id="UP000000662">
    <property type="component" value="Chromosome 1"/>
</dbReference>
<dbReference type="KEGG" id="bam:Bamb_1640"/>
<proteinExistence type="predicted"/>
<protein>
    <submittedName>
        <fullName evidence="2">Uncharacterized protein</fullName>
    </submittedName>
</protein>
<dbReference type="EMBL" id="CP000440">
    <property type="protein sequence ID" value="ABI87197.1"/>
    <property type="molecule type" value="Genomic_DNA"/>
</dbReference>
<feature type="region of interest" description="Disordered" evidence="1">
    <location>
        <begin position="27"/>
        <end position="79"/>
    </location>
</feature>
<name>Q0BF76_BURCM</name>
<reference evidence="2" key="1">
    <citation type="submission" date="2009-01" db="EMBL/GenBank/DDBJ databases">
        <title>Complete sequence of Chromosome 1 of Burkholderia cepacia AMMD.</title>
        <authorList>
            <consortium name="US DOE Joint Genome Institute"/>
            <person name="Copeland A."/>
            <person name="Lucas S."/>
            <person name="Lapidus A."/>
            <person name="Barry K."/>
            <person name="Detter J.C."/>
            <person name="Glavina del Rio T."/>
            <person name="Hammon N."/>
            <person name="Israni S."/>
            <person name="Pitluck S."/>
            <person name="Bruce D."/>
            <person name="Chain P."/>
            <person name="Malfatti S."/>
            <person name="Shin M."/>
            <person name="Vergez L."/>
            <person name="Schmutz J."/>
            <person name="Larimer F."/>
            <person name="Land M."/>
            <person name="Hauser L."/>
            <person name="Kyrpides N."/>
            <person name="Kim E."/>
            <person name="Parke J."/>
            <person name="Coenye T."/>
            <person name="Konstantinidis K."/>
            <person name="Ramette A."/>
            <person name="Tiedje J."/>
            <person name="Richardson P."/>
        </authorList>
    </citation>
    <scope>NUCLEOTIDE SEQUENCE [LARGE SCALE GENOMIC DNA]</scope>
    <source>
        <strain evidence="2">AMMD</strain>
    </source>
</reference>
<accession>Q0BF76</accession>